<protein>
    <submittedName>
        <fullName evidence="1">Uncharacterized protein</fullName>
    </submittedName>
</protein>
<name>A0A075AML6_ROZAC</name>
<dbReference type="AlphaFoldDB" id="A0A075AML6"/>
<reference evidence="1 2" key="1">
    <citation type="journal article" date="2013" name="Curr. Biol.">
        <title>Shared signatures of parasitism and phylogenomics unite Cryptomycota and microsporidia.</title>
        <authorList>
            <person name="James T.Y."/>
            <person name="Pelin A."/>
            <person name="Bonen L."/>
            <person name="Ahrendt S."/>
            <person name="Sain D."/>
            <person name="Corradi N."/>
            <person name="Stajich J.E."/>
        </authorList>
    </citation>
    <scope>NUCLEOTIDE SEQUENCE [LARGE SCALE GENOMIC DNA]</scope>
    <source>
        <strain evidence="1 2">CSF55</strain>
    </source>
</reference>
<dbReference type="HOGENOM" id="CLU_1836281_0_0_1"/>
<sequence length="140" mass="16622">MKNPEYVLMRKKQREEEYQRNKKPVTYFIDKVKDTFSNQLLRKNYEDLSRNGHFLINGKLSKNIISQLVKQARSRLKNYSSIFQTKEQAEDRTHLLMAGLYLSTPKHILYQSIISNVVLWVFDLRIRLFRLAIGPFAKNG</sequence>
<proteinExistence type="predicted"/>
<accession>A0A075AML6</accession>
<evidence type="ECO:0000313" key="1">
    <source>
        <dbReference type="EMBL" id="EPZ30863.1"/>
    </source>
</evidence>
<dbReference type="EMBL" id="KE561367">
    <property type="protein sequence ID" value="EPZ30863.1"/>
    <property type="molecule type" value="Genomic_DNA"/>
</dbReference>
<evidence type="ECO:0000313" key="2">
    <source>
        <dbReference type="Proteomes" id="UP000030755"/>
    </source>
</evidence>
<keyword evidence="2" id="KW-1185">Reference proteome</keyword>
<organism evidence="1 2">
    <name type="scientific">Rozella allomycis (strain CSF55)</name>
    <dbReference type="NCBI Taxonomy" id="988480"/>
    <lineage>
        <taxon>Eukaryota</taxon>
        <taxon>Fungi</taxon>
        <taxon>Fungi incertae sedis</taxon>
        <taxon>Cryptomycota</taxon>
        <taxon>Cryptomycota incertae sedis</taxon>
        <taxon>Rozella</taxon>
    </lineage>
</organism>
<gene>
    <name evidence="1" type="ORF">O9G_005439</name>
</gene>
<dbReference type="Proteomes" id="UP000030755">
    <property type="component" value="Unassembled WGS sequence"/>
</dbReference>